<feature type="region of interest" description="Disordered" evidence="1">
    <location>
        <begin position="15"/>
        <end position="88"/>
    </location>
</feature>
<dbReference type="EMBL" id="BEZZ01044767">
    <property type="protein sequence ID" value="GCC40932.1"/>
    <property type="molecule type" value="Genomic_DNA"/>
</dbReference>
<accession>A0A401TE59</accession>
<feature type="compositionally biased region" description="Gly residues" evidence="1">
    <location>
        <begin position="18"/>
        <end position="38"/>
    </location>
</feature>
<evidence type="ECO:0000313" key="2">
    <source>
        <dbReference type="EMBL" id="GCC40932.1"/>
    </source>
</evidence>
<name>A0A401TE59_CHIPU</name>
<gene>
    <name evidence="2" type="ORF">chiPu_0024717</name>
</gene>
<evidence type="ECO:0000313" key="3">
    <source>
        <dbReference type="Proteomes" id="UP000287033"/>
    </source>
</evidence>
<comment type="caution">
    <text evidence="2">The sequence shown here is derived from an EMBL/GenBank/DDBJ whole genome shotgun (WGS) entry which is preliminary data.</text>
</comment>
<protein>
    <submittedName>
        <fullName evidence="2">Uncharacterized protein</fullName>
    </submittedName>
</protein>
<keyword evidence="3" id="KW-1185">Reference proteome</keyword>
<sequence>WSLIVGWAGLGAREAGQGAVGGRGRGVGGVLKGRGSEPGAGVPREGRGHLVGSFRRRGLVPVGGSPAIGRRSRLRDTDPMRGSSGGGG</sequence>
<organism evidence="2 3">
    <name type="scientific">Chiloscyllium punctatum</name>
    <name type="common">Brownbanded bambooshark</name>
    <name type="synonym">Hemiscyllium punctatum</name>
    <dbReference type="NCBI Taxonomy" id="137246"/>
    <lineage>
        <taxon>Eukaryota</taxon>
        <taxon>Metazoa</taxon>
        <taxon>Chordata</taxon>
        <taxon>Craniata</taxon>
        <taxon>Vertebrata</taxon>
        <taxon>Chondrichthyes</taxon>
        <taxon>Elasmobranchii</taxon>
        <taxon>Galeomorphii</taxon>
        <taxon>Galeoidea</taxon>
        <taxon>Orectolobiformes</taxon>
        <taxon>Hemiscylliidae</taxon>
        <taxon>Chiloscyllium</taxon>
    </lineage>
</organism>
<feature type="non-terminal residue" evidence="2">
    <location>
        <position position="1"/>
    </location>
</feature>
<evidence type="ECO:0000256" key="1">
    <source>
        <dbReference type="SAM" id="MobiDB-lite"/>
    </source>
</evidence>
<feature type="non-terminal residue" evidence="2">
    <location>
        <position position="88"/>
    </location>
</feature>
<dbReference type="Proteomes" id="UP000287033">
    <property type="component" value="Unassembled WGS sequence"/>
</dbReference>
<dbReference type="AlphaFoldDB" id="A0A401TE59"/>
<proteinExistence type="predicted"/>
<reference evidence="2 3" key="1">
    <citation type="journal article" date="2018" name="Nat. Ecol. Evol.">
        <title>Shark genomes provide insights into elasmobranch evolution and the origin of vertebrates.</title>
        <authorList>
            <person name="Hara Y"/>
            <person name="Yamaguchi K"/>
            <person name="Onimaru K"/>
            <person name="Kadota M"/>
            <person name="Koyanagi M"/>
            <person name="Keeley SD"/>
            <person name="Tatsumi K"/>
            <person name="Tanaka K"/>
            <person name="Motone F"/>
            <person name="Kageyama Y"/>
            <person name="Nozu R"/>
            <person name="Adachi N"/>
            <person name="Nishimura O"/>
            <person name="Nakagawa R"/>
            <person name="Tanegashima C"/>
            <person name="Kiyatake I"/>
            <person name="Matsumoto R"/>
            <person name="Murakumo K"/>
            <person name="Nishida K"/>
            <person name="Terakita A"/>
            <person name="Kuratani S"/>
            <person name="Sato K"/>
            <person name="Hyodo S Kuraku.S."/>
        </authorList>
    </citation>
    <scope>NUCLEOTIDE SEQUENCE [LARGE SCALE GENOMIC DNA]</scope>
</reference>